<dbReference type="InterPro" id="IPR001347">
    <property type="entry name" value="SIS_dom"/>
</dbReference>
<dbReference type="InterPro" id="IPR035461">
    <property type="entry name" value="GmhA/DiaA"/>
</dbReference>
<reference evidence="2 3" key="1">
    <citation type="journal article" date="2015" name="Nat. Commun.">
        <title>Genomic and transcriptomic evidence for scavenging of diverse organic compounds by widespread deep-sea archaea.</title>
        <authorList>
            <person name="Li M."/>
            <person name="Baker B.J."/>
            <person name="Anantharaman K."/>
            <person name="Jain S."/>
            <person name="Breier J.A."/>
            <person name="Dick G.J."/>
        </authorList>
    </citation>
    <scope>NUCLEOTIDE SEQUENCE [LARGE SCALE GENOMIC DNA]</scope>
    <source>
        <strain evidence="2">Cayman_51_deep</strain>
    </source>
</reference>
<feature type="domain" description="SIS" evidence="1">
    <location>
        <begin position="45"/>
        <end position="199"/>
    </location>
</feature>
<evidence type="ECO:0000313" key="2">
    <source>
        <dbReference type="EMBL" id="PXF21905.1"/>
    </source>
</evidence>
<accession>A0A2V3HS96</accession>
<evidence type="ECO:0000259" key="1">
    <source>
        <dbReference type="PROSITE" id="PS51464"/>
    </source>
</evidence>
<gene>
    <name evidence="2" type="ORF">CXX69_02020</name>
</gene>
<dbReference type="GO" id="GO:0016853">
    <property type="term" value="F:isomerase activity"/>
    <property type="evidence" value="ECO:0007669"/>
    <property type="project" value="UniProtKB-KW"/>
</dbReference>
<sequence>MPSPAGTEIPMGFQFDEFADSYLTNLRQALDELPKEALRAFWEQVEATRSEGGSVHFIGNGGSAATPSHSAGDWSKELSLRTIAHTDNASSLTAWANDTDYSNIFVGQLSTFVREGDLVVAYSGSGNSENVVNGIRFARETGCRTAVITGDLDGMGGGKLAQMADVAVVAPTGSMEMIEDIQLVVNHIIKEAVKAHNGL</sequence>
<keyword evidence="2" id="KW-0413">Isomerase</keyword>
<dbReference type="PROSITE" id="PS51464">
    <property type="entry name" value="SIS"/>
    <property type="match status" value="1"/>
</dbReference>
<dbReference type="PANTHER" id="PTHR30390">
    <property type="entry name" value="SEDOHEPTULOSE 7-PHOSPHATE ISOMERASE / DNAA INITIATOR-ASSOCIATING FACTOR FOR REPLICATION INITIATION"/>
    <property type="match status" value="1"/>
</dbReference>
<dbReference type="InterPro" id="IPR050099">
    <property type="entry name" value="SIS_GmhA/DiaA_subfam"/>
</dbReference>
<name>A0A2V3HS96_9ARCH</name>
<dbReference type="GO" id="GO:0097367">
    <property type="term" value="F:carbohydrate derivative binding"/>
    <property type="evidence" value="ECO:0007669"/>
    <property type="project" value="InterPro"/>
</dbReference>
<dbReference type="EMBL" id="PSPG01000004">
    <property type="protein sequence ID" value="PXF21905.1"/>
    <property type="molecule type" value="Genomic_DNA"/>
</dbReference>
<evidence type="ECO:0000313" key="3">
    <source>
        <dbReference type="Proteomes" id="UP000248161"/>
    </source>
</evidence>
<dbReference type="InterPro" id="IPR046348">
    <property type="entry name" value="SIS_dom_sf"/>
</dbReference>
<dbReference type="GO" id="GO:1901135">
    <property type="term" value="P:carbohydrate derivative metabolic process"/>
    <property type="evidence" value="ECO:0007669"/>
    <property type="project" value="InterPro"/>
</dbReference>
<proteinExistence type="predicted"/>
<dbReference type="PANTHER" id="PTHR30390:SF8">
    <property type="entry name" value="SUGAR ISOMERASE (SIS)"/>
    <property type="match status" value="1"/>
</dbReference>
<dbReference type="Gene3D" id="3.40.50.10490">
    <property type="entry name" value="Glucose-6-phosphate isomerase like protein, domain 1"/>
    <property type="match status" value="1"/>
</dbReference>
<dbReference type="CDD" id="cd05006">
    <property type="entry name" value="SIS_GmhA"/>
    <property type="match status" value="1"/>
</dbReference>
<organism evidence="2 3">
    <name type="scientific">Candidatus Thalassarchaeum betae</name>
    <dbReference type="NCBI Taxonomy" id="2599289"/>
    <lineage>
        <taxon>Archaea</taxon>
        <taxon>Methanobacteriati</taxon>
        <taxon>Thermoplasmatota</taxon>
        <taxon>Candidatus Poseidoniia</taxon>
        <taxon>Candidatus Poseidoniales</taxon>
        <taxon>Candidatus Thalassarchaeaceae</taxon>
        <taxon>Candidatus Thalassarchaeum</taxon>
    </lineage>
</organism>
<dbReference type="AlphaFoldDB" id="A0A2V3HS96"/>
<protein>
    <submittedName>
        <fullName evidence="2">Phosphoheptose isomerase</fullName>
    </submittedName>
</protein>
<comment type="caution">
    <text evidence="2">The sequence shown here is derived from an EMBL/GenBank/DDBJ whole genome shotgun (WGS) entry which is preliminary data.</text>
</comment>
<dbReference type="Proteomes" id="UP000248161">
    <property type="component" value="Unassembled WGS sequence"/>
</dbReference>
<dbReference type="Pfam" id="PF13580">
    <property type="entry name" value="SIS_2"/>
    <property type="match status" value="1"/>
</dbReference>
<dbReference type="SUPFAM" id="SSF53697">
    <property type="entry name" value="SIS domain"/>
    <property type="match status" value="1"/>
</dbReference>